<feature type="signal peptide" evidence="3">
    <location>
        <begin position="1"/>
        <end position="15"/>
    </location>
</feature>
<dbReference type="EMBL" id="CCKQ01004580">
    <property type="protein sequence ID" value="CDW75737.1"/>
    <property type="molecule type" value="Genomic_DNA"/>
</dbReference>
<evidence type="ECO:0000256" key="1">
    <source>
        <dbReference type="SAM" id="MobiDB-lite"/>
    </source>
</evidence>
<keyword evidence="2" id="KW-0472">Membrane</keyword>
<keyword evidence="3" id="KW-0732">Signal</keyword>
<dbReference type="SUPFAM" id="SSF51126">
    <property type="entry name" value="Pectin lyase-like"/>
    <property type="match status" value="2"/>
</dbReference>
<name>A0A078A1L3_STYLE</name>
<keyword evidence="2" id="KW-1133">Transmembrane helix</keyword>
<dbReference type="Proteomes" id="UP000039865">
    <property type="component" value="Unassembled WGS sequence"/>
</dbReference>
<feature type="transmembrane region" description="Helical" evidence="2">
    <location>
        <begin position="1402"/>
        <end position="1421"/>
    </location>
</feature>
<feature type="compositionally biased region" description="Basic residues" evidence="1">
    <location>
        <begin position="1602"/>
        <end position="1616"/>
    </location>
</feature>
<feature type="region of interest" description="Disordered" evidence="1">
    <location>
        <begin position="1564"/>
        <end position="1616"/>
    </location>
</feature>
<feature type="transmembrane region" description="Helical" evidence="2">
    <location>
        <begin position="1290"/>
        <end position="1314"/>
    </location>
</feature>
<evidence type="ECO:0008006" key="6">
    <source>
        <dbReference type="Google" id="ProtNLM"/>
    </source>
</evidence>
<feature type="transmembrane region" description="Helical" evidence="2">
    <location>
        <begin position="1198"/>
        <end position="1222"/>
    </location>
</feature>
<gene>
    <name evidence="4" type="primary">Contig3924.g4191</name>
    <name evidence="4" type="ORF">STYLEM_4732</name>
</gene>
<evidence type="ECO:0000256" key="2">
    <source>
        <dbReference type="SAM" id="Phobius"/>
    </source>
</evidence>
<dbReference type="InterPro" id="IPR011050">
    <property type="entry name" value="Pectin_lyase_fold/virulence"/>
</dbReference>
<organism evidence="4 5">
    <name type="scientific">Stylonychia lemnae</name>
    <name type="common">Ciliate</name>
    <dbReference type="NCBI Taxonomy" id="5949"/>
    <lineage>
        <taxon>Eukaryota</taxon>
        <taxon>Sar</taxon>
        <taxon>Alveolata</taxon>
        <taxon>Ciliophora</taxon>
        <taxon>Intramacronucleata</taxon>
        <taxon>Spirotrichea</taxon>
        <taxon>Stichotrichia</taxon>
        <taxon>Sporadotrichida</taxon>
        <taxon>Oxytrichidae</taxon>
        <taxon>Stylonychinae</taxon>
        <taxon>Stylonychia</taxon>
    </lineage>
</organism>
<dbReference type="InParanoid" id="A0A078A1L3"/>
<evidence type="ECO:0000313" key="4">
    <source>
        <dbReference type="EMBL" id="CDW75737.1"/>
    </source>
</evidence>
<protein>
    <recommendedName>
        <fullName evidence="6">Right handed beta helix domain-containing protein</fullName>
    </recommendedName>
</protein>
<dbReference type="OrthoDB" id="294016at2759"/>
<feature type="transmembrane region" description="Helical" evidence="2">
    <location>
        <begin position="1372"/>
        <end position="1390"/>
    </location>
</feature>
<keyword evidence="2" id="KW-0812">Transmembrane</keyword>
<evidence type="ECO:0000256" key="3">
    <source>
        <dbReference type="SAM" id="SignalP"/>
    </source>
</evidence>
<evidence type="ECO:0000313" key="5">
    <source>
        <dbReference type="Proteomes" id="UP000039865"/>
    </source>
</evidence>
<dbReference type="PANTHER" id="PTHR11319">
    <property type="entry name" value="G PROTEIN-COUPLED RECEPTOR-RELATED"/>
    <property type="match status" value="1"/>
</dbReference>
<feature type="chain" id="PRO_5012249358" description="Right handed beta helix domain-containing protein" evidence="3">
    <location>
        <begin position="16"/>
        <end position="1616"/>
    </location>
</feature>
<feature type="region of interest" description="Disordered" evidence="1">
    <location>
        <begin position="1504"/>
        <end position="1524"/>
    </location>
</feature>
<reference evidence="4 5" key="1">
    <citation type="submission" date="2014-06" db="EMBL/GenBank/DDBJ databases">
        <authorList>
            <person name="Swart Estienne"/>
        </authorList>
    </citation>
    <scope>NUCLEOTIDE SEQUENCE [LARGE SCALE GENOMIC DNA]</scope>
    <source>
        <strain evidence="4 5">130c</strain>
    </source>
</reference>
<proteinExistence type="predicted"/>
<accession>A0A078A1L3</accession>
<keyword evidence="5" id="KW-1185">Reference proteome</keyword>
<dbReference type="PANTHER" id="PTHR11319:SF35">
    <property type="entry name" value="OUTER MEMBRANE PROTEIN PMPC-RELATED"/>
    <property type="match status" value="1"/>
</dbReference>
<sequence>MLSSVVLPILTVSQLQCPDPTQYRDLNSWSCSSQCPDLTLPVELVRTDFTNSYFRYCRGILSRLDIELGTKSNPFRMLDDPFREAFNNFPDQNPSIIVNVKSGAATTLHGKQMPLILFSTDIIIRPYSENLNVDQSTIYSNINLYQNGYSRNFSLFNPTIDQSNQIISYNYQKWIDKGITQSKMISDVKYKFYSWDSSMTFLNIIFTEITGEVIQQNALITGGNTLFKTLTIRNCQFFLQMPMFFTQQGWLQTIENNFINITAWQSLSTTNIASTDCSHNNPSIANNQYWNNNTFVGTNKLRQSMIAFGQQHNLRKTGNTGMNVTFEDNYFDGLANRLEMPLIQIRGDHVTIRNITIKNGQIIYIQLFSVLSNAIQMTGSLVTSATNYALLSLESSNNMDIKDLIIMSSSLGYNMAIGMTQSNYNNGNKVSIEFTNITLINNTISGTSSMFYVDQIIYNNLIISLNVCKFINNTLDKGSYFALNNNAKEISINHCIIHNNKGFFAEMQPVDVQDETNQQNLIVQNTYFKNHYGFTQGLFHVTSNCQLLIRNASFNNCYSLGRGSIVFAEKKQSSTKIYDSNFTKNYAYQGGLFFSQLDTIIESHNCQFIDNFGVIGGVLYLQNDGQANFYNSILSNNLALKSGLFQVYNSQNPLIVSGGLISQNGIQYSQMLNEIQNYQFIDTQASTLKLKANYPIIRQQSYSTSEINYLSASNIKGSVFSTKNSDLIIRNSIIKDLNHNSEQYSIINIQNTDTVINNLTIQNITSEKTQKNPIIQIKESSCTLTSLNSIQFSAQLLNLQNSEIEINNSLFQDGHNDIIDGITIYSYSTNLKITDSIFQNLSSSIGSAIYDTHILEAGTIKSLEIYNSQLLNNSAGEMGGSIFGQDIDFTIHNSIIKDNKAMLSGGFSYLSCSLDNSKGCTYDIQKNVFTRNQALKRGGSIYYDLYSPFNLETNLFENNTSPYGPNIASFPYNLKIINSELLWSKSLVSGGILEQAMLVGIFDQNNQLITTDNVSTCSVQTEDLALQISGNTKVLAKNGVYNFTQIQILAKPDYNSKLKFTSTAINNVLLQTIKPNITTLVELEMNAQLVIRENYVRYVPLKLKIKFMPDQEQLNVQNAYLQGSLLKSAKRNKPQTVLIRILTNYFQVVMLVKDFDLHWPPQVQQVLNYFSYVSSSQERLFSFDCMYYQLGLKNQSSFYIKVIMFGLMPIFFSLLGALFWVIVRFTCKRGPNNSFDLSQNILVTSFVFIFILYPQITSISFGLFNCINYEDGTSYLKRDMTIQCWEGEHLKMALAIGLPFIFIWAIGFPAIVLWRLNKAKNYLGKEFNLQRYGLFYVGLNDESFYWELVIVNLRKLIFIICGSILSTYKQEYKALIGVAVATLFGGLFFLEQDVQNNENFLTGLFLAILFYNTFFVATWAYKFSTVLIRLHQRTIKKIHCLKFLQVESYENNLLQESEKLRSKKSSYLKAKDTNTSNLGLIESYSLGKYIDEKTKIEKNTANHLQESSISQHTQNKKTANDVTPVTNPQQTIVSMAGIINSQVFQPNSQRSSDQSTRRQLIKNETPFEQLGNNMKKPNFNNEDYIAVGTSQDLSNISEERKNKRKSKQKRKPPKEI</sequence>
<feature type="transmembrane region" description="Helical" evidence="2">
    <location>
        <begin position="1242"/>
        <end position="1269"/>
    </location>
</feature>